<dbReference type="AlphaFoldDB" id="D0LDL0"/>
<keyword evidence="7" id="KW-0479">Metal-binding</keyword>
<dbReference type="STRING" id="526226.Gbro_2391"/>
<dbReference type="eggNOG" id="COG2227">
    <property type="taxonomic scope" value="Bacteria"/>
</dbReference>
<protein>
    <recommendedName>
        <fullName evidence="3">Small RNA 2'-O-methyltransferase</fullName>
        <ecNumber evidence="11">2.1.1.386</ecNumber>
    </recommendedName>
</protein>
<evidence type="ECO:0000259" key="14">
    <source>
        <dbReference type="Pfam" id="PF12623"/>
    </source>
</evidence>
<comment type="cofactor">
    <cofactor evidence="1">
        <name>Mg(2+)</name>
        <dbReference type="ChEBI" id="CHEBI:18420"/>
    </cofactor>
</comment>
<dbReference type="InterPro" id="IPR024026">
    <property type="entry name" value="3'-RNA_MeTfrase_Hen1_bac"/>
</dbReference>
<dbReference type="GO" id="GO:0046872">
    <property type="term" value="F:metal ion binding"/>
    <property type="evidence" value="ECO:0007669"/>
    <property type="project" value="UniProtKB-KW"/>
</dbReference>
<keyword evidence="9" id="KW-0694">RNA-binding</keyword>
<evidence type="ECO:0000256" key="13">
    <source>
        <dbReference type="SAM" id="MobiDB-lite"/>
    </source>
</evidence>
<keyword evidence="10" id="KW-0943">RNA-mediated gene silencing</keyword>
<keyword evidence="8" id="KW-0460">Magnesium</keyword>
<dbReference type="InterPro" id="IPR024740">
    <property type="entry name" value="Hen1_N"/>
</dbReference>
<dbReference type="Gene3D" id="3.30.1610.20">
    <property type="entry name" value="Hen1, N-terminal domain"/>
    <property type="match status" value="1"/>
</dbReference>
<evidence type="ECO:0000256" key="7">
    <source>
        <dbReference type="ARBA" id="ARBA00022723"/>
    </source>
</evidence>
<evidence type="ECO:0000256" key="4">
    <source>
        <dbReference type="ARBA" id="ARBA00022603"/>
    </source>
</evidence>
<dbReference type="OrthoDB" id="626362at2"/>
<comment type="catalytic activity">
    <reaction evidence="12">
        <text>small RNA 3'-end nucleotide + S-adenosyl-L-methionine = small RNA 3'-end 2'-O-methylnucleotide + S-adenosyl-L-homocysteine + H(+)</text>
        <dbReference type="Rhea" id="RHEA:37887"/>
        <dbReference type="Rhea" id="RHEA-COMP:10415"/>
        <dbReference type="Rhea" id="RHEA-COMP:10416"/>
        <dbReference type="ChEBI" id="CHEBI:15378"/>
        <dbReference type="ChEBI" id="CHEBI:57856"/>
        <dbReference type="ChEBI" id="CHEBI:59789"/>
        <dbReference type="ChEBI" id="CHEBI:74896"/>
        <dbReference type="ChEBI" id="CHEBI:74898"/>
        <dbReference type="EC" id="2.1.1.386"/>
    </reaction>
</comment>
<dbReference type="InterPro" id="IPR038546">
    <property type="entry name" value="Hen1_N_sf"/>
</dbReference>
<evidence type="ECO:0000256" key="11">
    <source>
        <dbReference type="ARBA" id="ARBA00035025"/>
    </source>
</evidence>
<dbReference type="KEGG" id="gbr:Gbro_2391"/>
<evidence type="ECO:0000256" key="5">
    <source>
        <dbReference type="ARBA" id="ARBA00022679"/>
    </source>
</evidence>
<dbReference type="GO" id="GO:0031047">
    <property type="term" value="P:regulatory ncRNA-mediated gene silencing"/>
    <property type="evidence" value="ECO:0007669"/>
    <property type="project" value="UniProtKB-KW"/>
</dbReference>
<dbReference type="GO" id="GO:0001510">
    <property type="term" value="P:RNA methylation"/>
    <property type="evidence" value="ECO:0007669"/>
    <property type="project" value="InterPro"/>
</dbReference>
<evidence type="ECO:0000256" key="10">
    <source>
        <dbReference type="ARBA" id="ARBA00023158"/>
    </source>
</evidence>
<organism evidence="16 17">
    <name type="scientific">Gordonia bronchialis (strain ATCC 25592 / DSM 43247 / BCRC 13721 / JCM 3198 / KCTC 3076 / NBRC 16047 / NCTC 10667)</name>
    <name type="common">Rhodococcus bronchialis</name>
    <dbReference type="NCBI Taxonomy" id="526226"/>
    <lineage>
        <taxon>Bacteria</taxon>
        <taxon>Bacillati</taxon>
        <taxon>Actinomycetota</taxon>
        <taxon>Actinomycetes</taxon>
        <taxon>Mycobacteriales</taxon>
        <taxon>Gordoniaceae</taxon>
        <taxon>Gordonia</taxon>
    </lineage>
</organism>
<proteinExistence type="inferred from homology"/>
<evidence type="ECO:0000313" key="16">
    <source>
        <dbReference type="EMBL" id="ACY21633.1"/>
    </source>
</evidence>
<evidence type="ECO:0000256" key="1">
    <source>
        <dbReference type="ARBA" id="ARBA00001946"/>
    </source>
</evidence>
<dbReference type="EMBL" id="CP001802">
    <property type="protein sequence ID" value="ACY21633.1"/>
    <property type="molecule type" value="Genomic_DNA"/>
</dbReference>
<keyword evidence="6" id="KW-0949">S-adenosyl-L-methionine</keyword>
<keyword evidence="4 16" id="KW-0489">Methyltransferase</keyword>
<evidence type="ECO:0000313" key="17">
    <source>
        <dbReference type="Proteomes" id="UP000001219"/>
    </source>
</evidence>
<evidence type="ECO:0000256" key="12">
    <source>
        <dbReference type="ARBA" id="ARBA00048418"/>
    </source>
</evidence>
<sequence length="442" mass="48157">MLTLQADRVAGTPATDLGYLLHKHPDRVQEFTTTQGTATVFYPEATPERCRAVLHVDGDGVTPERSSDSDRYVNDLPYAASSRLVVAIGKVFGDALAGRCTARPELADMAWPLTVRLPAVRVRGPHGPDELFGPLGWTLGVAPQPLTPPEWGDSDYATITLTGTQRVSDALRHLCVLLPALSDSKHYFVSDAEVERLLHLGAGWLATHPLRAAIVETGLKRIRPLADDALARLGVAETTDPPARESLARKRLSAVVDLVRASGARSVLDVGCGEGRLLAGLAASEGATRLAGVDVSTAELRRARGRLERWRSVDLWQSSLMYRDPRCRGFDTVVLMEVIEHIDPDRLPVATDSVFGDMEPETVIVTTPNRDHNSVYGVDGFRHPDHRFEFSRSEFAQWAAAVAAEHRYAVELGTIGEPVKGHGSPTQTAVLRRIDPTTEETP</sequence>
<keyword evidence="5" id="KW-0808">Transferase</keyword>
<name>D0LDL0_GORB4</name>
<dbReference type="Gene3D" id="3.40.50.150">
    <property type="entry name" value="Vaccinia Virus protein VP39"/>
    <property type="match status" value="1"/>
</dbReference>
<evidence type="ECO:0000256" key="2">
    <source>
        <dbReference type="ARBA" id="ARBA00009026"/>
    </source>
</evidence>
<dbReference type="EC" id="2.1.1.386" evidence="11"/>
<evidence type="ECO:0000256" key="9">
    <source>
        <dbReference type="ARBA" id="ARBA00022884"/>
    </source>
</evidence>
<evidence type="ECO:0000256" key="8">
    <source>
        <dbReference type="ARBA" id="ARBA00022842"/>
    </source>
</evidence>
<dbReference type="InterPro" id="IPR026610">
    <property type="entry name" value="Hen1"/>
</dbReference>
<comment type="similarity">
    <text evidence="2">Belongs to the methyltransferase superfamily. HEN1 family.</text>
</comment>
<reference evidence="16 17" key="2">
    <citation type="journal article" date="2010" name="Stand. Genomic Sci.">
        <title>Complete genome sequence of Gordonia bronchialis type strain (3410).</title>
        <authorList>
            <person name="Ivanova N."/>
            <person name="Sikorski J."/>
            <person name="Jando M."/>
            <person name="Lapidus A."/>
            <person name="Nolan M."/>
            <person name="Lucas S."/>
            <person name="Del Rio T.G."/>
            <person name="Tice H."/>
            <person name="Copeland A."/>
            <person name="Cheng J.F."/>
            <person name="Chen F."/>
            <person name="Bruce D."/>
            <person name="Goodwin L."/>
            <person name="Pitluck S."/>
            <person name="Mavromatis K."/>
            <person name="Ovchinnikova G."/>
            <person name="Pati A."/>
            <person name="Chen A."/>
            <person name="Palaniappan K."/>
            <person name="Land M."/>
            <person name="Hauser L."/>
            <person name="Chang Y.J."/>
            <person name="Jeffries C.D."/>
            <person name="Chain P."/>
            <person name="Saunders E."/>
            <person name="Han C."/>
            <person name="Detter J.C."/>
            <person name="Brettin T."/>
            <person name="Rohde M."/>
            <person name="Goker M."/>
            <person name="Bristow J."/>
            <person name="Eisen J.A."/>
            <person name="Markowitz V."/>
            <person name="Hugenholtz P."/>
            <person name="Klenk H.P."/>
            <person name="Kyrpides N.C."/>
        </authorList>
    </citation>
    <scope>NUCLEOTIDE SEQUENCE [LARGE SCALE GENOMIC DNA]</scope>
    <source>
        <strain evidence="17">ATCC 25592 / DSM 43247 / BCRC 13721 / JCM 3198 / KCTC 3076 / NBRC 16047 / NCTC 10667</strain>
    </source>
</reference>
<dbReference type="HOGENOM" id="CLU_042787_0_0_11"/>
<dbReference type="NCBIfam" id="TIGR04074">
    <property type="entry name" value="bacter_Hen1"/>
    <property type="match status" value="1"/>
</dbReference>
<dbReference type="Pfam" id="PF12623">
    <property type="entry name" value="Hen1_L"/>
    <property type="match status" value="1"/>
</dbReference>
<dbReference type="InterPro" id="IPR041698">
    <property type="entry name" value="Methyltransf_25"/>
</dbReference>
<feature type="domain" description="Hen1 N-terminal" evidence="14">
    <location>
        <begin position="10"/>
        <end position="233"/>
    </location>
</feature>
<evidence type="ECO:0000259" key="15">
    <source>
        <dbReference type="Pfam" id="PF13649"/>
    </source>
</evidence>
<dbReference type="PANTHER" id="PTHR21404:SF3">
    <property type="entry name" value="SMALL RNA 2'-O-METHYLTRANSFERASE"/>
    <property type="match status" value="1"/>
</dbReference>
<dbReference type="GO" id="GO:0090486">
    <property type="term" value="F:small RNA 2'-O-methyltransferase activity"/>
    <property type="evidence" value="ECO:0007669"/>
    <property type="project" value="UniProtKB-EC"/>
</dbReference>
<gene>
    <name evidence="16" type="ordered locus">Gbro_2391</name>
</gene>
<dbReference type="InterPro" id="IPR029063">
    <property type="entry name" value="SAM-dependent_MTases_sf"/>
</dbReference>
<feature type="domain" description="Methyltransferase" evidence="15">
    <location>
        <begin position="267"/>
        <end position="350"/>
    </location>
</feature>
<accession>D0LDL0</accession>
<reference evidence="17" key="1">
    <citation type="submission" date="2009-10" db="EMBL/GenBank/DDBJ databases">
        <title>The complete chromosome of Gordonia bronchialis DSM 43247.</title>
        <authorList>
            <consortium name="US DOE Joint Genome Institute (JGI-PGF)"/>
            <person name="Lucas S."/>
            <person name="Copeland A."/>
            <person name="Lapidus A."/>
            <person name="Glavina del Rio T."/>
            <person name="Dalin E."/>
            <person name="Tice H."/>
            <person name="Bruce D."/>
            <person name="Goodwin L."/>
            <person name="Pitluck S."/>
            <person name="Kyrpides N."/>
            <person name="Mavromatis K."/>
            <person name="Ivanova N."/>
            <person name="Ovchinnikova G."/>
            <person name="Saunders E."/>
            <person name="Brettin T."/>
            <person name="Detter J.C."/>
            <person name="Han C."/>
            <person name="Larimer F."/>
            <person name="Land M."/>
            <person name="Hauser L."/>
            <person name="Markowitz V."/>
            <person name="Cheng J.-F."/>
            <person name="Hugenholtz P."/>
            <person name="Woyke T."/>
            <person name="Wu D."/>
            <person name="Jando M."/>
            <person name="Schneider S."/>
            <person name="Goeker M."/>
            <person name="Klenk H.-P."/>
            <person name="Eisen J.A."/>
        </authorList>
    </citation>
    <scope>NUCLEOTIDE SEQUENCE [LARGE SCALE GENOMIC DNA]</scope>
    <source>
        <strain evidence="17">ATCC 25592 / DSM 43247 / BCRC 13721 / JCM 3198 / KCTC 3076 / NBRC 16047 / NCTC 10667</strain>
    </source>
</reference>
<dbReference type="Pfam" id="PF13649">
    <property type="entry name" value="Methyltransf_25"/>
    <property type="match status" value="1"/>
</dbReference>
<keyword evidence="17" id="KW-1185">Reference proteome</keyword>
<dbReference type="GO" id="GO:0003723">
    <property type="term" value="F:RNA binding"/>
    <property type="evidence" value="ECO:0007669"/>
    <property type="project" value="UniProtKB-KW"/>
</dbReference>
<dbReference type="PANTHER" id="PTHR21404">
    <property type="entry name" value="HEN1"/>
    <property type="match status" value="1"/>
</dbReference>
<evidence type="ECO:0000256" key="6">
    <source>
        <dbReference type="ARBA" id="ARBA00022691"/>
    </source>
</evidence>
<dbReference type="SUPFAM" id="SSF53335">
    <property type="entry name" value="S-adenosyl-L-methionine-dependent methyltransferases"/>
    <property type="match status" value="1"/>
</dbReference>
<dbReference type="CDD" id="cd02440">
    <property type="entry name" value="AdoMet_MTases"/>
    <property type="match status" value="1"/>
</dbReference>
<dbReference type="Proteomes" id="UP000001219">
    <property type="component" value="Chromosome"/>
</dbReference>
<feature type="region of interest" description="Disordered" evidence="13">
    <location>
        <begin position="419"/>
        <end position="442"/>
    </location>
</feature>
<dbReference type="RefSeq" id="WP_012834188.1">
    <property type="nucleotide sequence ID" value="NC_013441.1"/>
</dbReference>
<evidence type="ECO:0000256" key="3">
    <source>
        <dbReference type="ARBA" id="ARBA00021330"/>
    </source>
</evidence>